<keyword evidence="5" id="KW-0406">Ion transport</keyword>
<accession>A2SPG8</accession>
<dbReference type="OrthoDB" id="25344at2157"/>
<dbReference type="PANTHER" id="PTHR42771">
    <property type="entry name" value="IRON(3+)-HYDROXAMATE IMPORT ATP-BINDING PROTEIN FHUC"/>
    <property type="match status" value="1"/>
</dbReference>
<gene>
    <name evidence="8" type="ordered locus">Mlab_0046</name>
</gene>
<dbReference type="GO" id="GO:0005886">
    <property type="term" value="C:plasma membrane"/>
    <property type="evidence" value="ECO:0007669"/>
    <property type="project" value="UniProtKB-SubCell"/>
</dbReference>
<dbReference type="GeneID" id="4795557"/>
<dbReference type="InterPro" id="IPR051535">
    <property type="entry name" value="Siderophore_ABC-ATPase"/>
</dbReference>
<dbReference type="RefSeq" id="WP_011832425.1">
    <property type="nucleotide sequence ID" value="NC_008942.1"/>
</dbReference>
<dbReference type="Pfam" id="PF13304">
    <property type="entry name" value="AAA_21"/>
    <property type="match status" value="1"/>
</dbReference>
<dbReference type="SMART" id="SM00382">
    <property type="entry name" value="AAA"/>
    <property type="match status" value="1"/>
</dbReference>
<dbReference type="Proteomes" id="UP000000365">
    <property type="component" value="Chromosome"/>
</dbReference>
<reference evidence="8 9" key="1">
    <citation type="journal article" date="2009" name="Stand. Genomic Sci.">
        <title>Complete genome sequence of Methanocorpusculum labreanum type strain Z.</title>
        <authorList>
            <person name="Anderson I.J."/>
            <person name="Sieprawska-Lupa M."/>
            <person name="Goltsman E."/>
            <person name="Lapidus A."/>
            <person name="Copeland A."/>
            <person name="Glavina Del Rio T."/>
            <person name="Tice H."/>
            <person name="Dalin E."/>
            <person name="Barry K."/>
            <person name="Pitluck S."/>
            <person name="Hauser L."/>
            <person name="Land M."/>
            <person name="Lucas S."/>
            <person name="Richardson P."/>
            <person name="Whitman W.B."/>
            <person name="Kyrpides N.C."/>
        </authorList>
    </citation>
    <scope>NUCLEOTIDE SEQUENCE [LARGE SCALE GENOMIC DNA]</scope>
    <source>
        <strain evidence="9">ATCC 43576 / DSM 4855 / Z</strain>
    </source>
</reference>
<keyword evidence="4" id="KW-0408">Iron</keyword>
<dbReference type="STRING" id="410358.Mlab_0046"/>
<dbReference type="Pfam" id="PF13476">
    <property type="entry name" value="AAA_23"/>
    <property type="match status" value="1"/>
</dbReference>
<dbReference type="InterPro" id="IPR003959">
    <property type="entry name" value="ATPase_AAA_core"/>
</dbReference>
<proteinExistence type="predicted"/>
<evidence type="ECO:0000256" key="3">
    <source>
        <dbReference type="ARBA" id="ARBA00022475"/>
    </source>
</evidence>
<dbReference type="InterPro" id="IPR038729">
    <property type="entry name" value="Rad50/SbcC_AAA"/>
</dbReference>
<evidence type="ECO:0000256" key="2">
    <source>
        <dbReference type="ARBA" id="ARBA00022448"/>
    </source>
</evidence>
<dbReference type="AlphaFoldDB" id="A2SPG8"/>
<dbReference type="HOGENOM" id="CLU_079631_2_0_2"/>
<dbReference type="GO" id="GO:0006302">
    <property type="term" value="P:double-strand break repair"/>
    <property type="evidence" value="ECO:0007669"/>
    <property type="project" value="InterPro"/>
</dbReference>
<evidence type="ECO:0000256" key="6">
    <source>
        <dbReference type="ARBA" id="ARBA00023136"/>
    </source>
</evidence>
<dbReference type="GO" id="GO:0016887">
    <property type="term" value="F:ATP hydrolysis activity"/>
    <property type="evidence" value="ECO:0007669"/>
    <property type="project" value="InterPro"/>
</dbReference>
<keyword evidence="2" id="KW-0813">Transport</keyword>
<evidence type="ECO:0000313" key="8">
    <source>
        <dbReference type="EMBL" id="ABN06224.1"/>
    </source>
</evidence>
<dbReference type="GO" id="GO:0005524">
    <property type="term" value="F:ATP binding"/>
    <property type="evidence" value="ECO:0007669"/>
    <property type="project" value="InterPro"/>
</dbReference>
<keyword evidence="3" id="KW-1003">Cell membrane</keyword>
<comment type="subcellular location">
    <subcellularLocation>
        <location evidence="1">Cell membrane</location>
        <topology evidence="1">Peripheral membrane protein</topology>
    </subcellularLocation>
</comment>
<dbReference type="GO" id="GO:0006811">
    <property type="term" value="P:monoatomic ion transport"/>
    <property type="evidence" value="ECO:0007669"/>
    <property type="project" value="UniProtKB-KW"/>
</dbReference>
<keyword evidence="6" id="KW-0472">Membrane</keyword>
<dbReference type="KEGG" id="mla:Mlab_0046"/>
<dbReference type="PANTHER" id="PTHR42771:SF2">
    <property type="entry name" value="IRON(3+)-HYDROXAMATE IMPORT ATP-BINDING PROTEIN FHUC"/>
    <property type="match status" value="1"/>
</dbReference>
<evidence type="ECO:0000259" key="7">
    <source>
        <dbReference type="SMART" id="SM00382"/>
    </source>
</evidence>
<dbReference type="InterPro" id="IPR003593">
    <property type="entry name" value="AAA+_ATPase"/>
</dbReference>
<protein>
    <submittedName>
        <fullName evidence="8">SMC domain protein</fullName>
    </submittedName>
</protein>
<dbReference type="InterPro" id="IPR027417">
    <property type="entry name" value="P-loop_NTPase"/>
</dbReference>
<evidence type="ECO:0000256" key="5">
    <source>
        <dbReference type="ARBA" id="ARBA00023065"/>
    </source>
</evidence>
<name>A2SPG8_METLZ</name>
<dbReference type="Gene3D" id="3.40.50.300">
    <property type="entry name" value="P-loop containing nucleotide triphosphate hydrolases"/>
    <property type="match status" value="2"/>
</dbReference>
<organism evidence="8 9">
    <name type="scientific">Methanocorpusculum labreanum (strain ATCC 43576 / DSM 4855 / Z)</name>
    <dbReference type="NCBI Taxonomy" id="410358"/>
    <lineage>
        <taxon>Archaea</taxon>
        <taxon>Methanobacteriati</taxon>
        <taxon>Methanobacteriota</taxon>
        <taxon>Stenosarchaea group</taxon>
        <taxon>Methanomicrobia</taxon>
        <taxon>Methanomicrobiales</taxon>
        <taxon>Methanocorpusculaceae</taxon>
        <taxon>Methanocorpusculum</taxon>
    </lineage>
</organism>
<evidence type="ECO:0000313" key="9">
    <source>
        <dbReference type="Proteomes" id="UP000000365"/>
    </source>
</evidence>
<dbReference type="EMBL" id="CP000559">
    <property type="protein sequence ID" value="ABN06224.1"/>
    <property type="molecule type" value="Genomic_DNA"/>
</dbReference>
<dbReference type="SUPFAM" id="SSF52540">
    <property type="entry name" value="P-loop containing nucleoside triphosphate hydrolases"/>
    <property type="match status" value="1"/>
</dbReference>
<keyword evidence="9" id="KW-1185">Reference proteome</keyword>
<evidence type="ECO:0000256" key="1">
    <source>
        <dbReference type="ARBA" id="ARBA00004202"/>
    </source>
</evidence>
<evidence type="ECO:0000256" key="4">
    <source>
        <dbReference type="ARBA" id="ARBA00023004"/>
    </source>
</evidence>
<sequence length="242" mass="27263">MSGTVYLHKIMLKHFDDTSYLADLPVVRNLEHMGELSFESPVTFFVGENGSGKSTLLEAIAISAGFNAEGGSRNFSFATKSTESNLHSYLTLSRRGREKDGFFYRAESFYNVASQVTDLQLNLDGYGGKSLHDQSHGESLLALVQNRFRGNGLYILDEPESALSPMRQMTLMLEIKRLVEEEHSQFLIATHSPILITYPGADIFEITPEAILKTTYDKTESYQITKRFLDDPKHMLDALFED</sequence>
<feature type="domain" description="AAA+ ATPase" evidence="7">
    <location>
        <begin position="39"/>
        <end position="210"/>
    </location>
</feature>